<keyword evidence="9" id="KW-1185">Reference proteome</keyword>
<protein>
    <submittedName>
        <fullName evidence="10">WSC domain-containing protein</fullName>
    </submittedName>
</protein>
<dbReference type="WBParaSite" id="maker-uti_cns_0011928-snap-gene-0.3-mRNA-1">
    <property type="protein sequence ID" value="maker-uti_cns_0011928-snap-gene-0.3-mRNA-1"/>
    <property type="gene ID" value="maker-uti_cns_0011928-snap-gene-0.3"/>
</dbReference>
<evidence type="ECO:0000256" key="3">
    <source>
        <dbReference type="ARBA" id="ARBA00011233"/>
    </source>
</evidence>
<dbReference type="SMART" id="SM00607">
    <property type="entry name" value="FTP"/>
    <property type="match status" value="1"/>
</dbReference>
<evidence type="ECO:0000256" key="6">
    <source>
        <dbReference type="ARBA" id="ARBA00022837"/>
    </source>
</evidence>
<dbReference type="InterPro" id="IPR051941">
    <property type="entry name" value="BG_Antigen-Binding_Lectin"/>
</dbReference>
<dbReference type="GO" id="GO:0046872">
    <property type="term" value="F:metal ion binding"/>
    <property type="evidence" value="ECO:0007669"/>
    <property type="project" value="UniProtKB-KW"/>
</dbReference>
<comment type="function">
    <text evidence="1">Acts as a defensive agent. Recognizes blood group fucosylated oligosaccharides including A, B, H and Lewis B-type antigens. Does not recognize Lewis A antigen and has low affinity for monovalent haptens.</text>
</comment>
<dbReference type="AlphaFoldDB" id="A0A1I8IEM4"/>
<feature type="domain" description="WSC" evidence="8">
    <location>
        <begin position="364"/>
        <end position="455"/>
    </location>
</feature>
<dbReference type="Proteomes" id="UP000095280">
    <property type="component" value="Unplaced"/>
</dbReference>
<dbReference type="InterPro" id="IPR002889">
    <property type="entry name" value="WSC_carb-bd"/>
</dbReference>
<dbReference type="InterPro" id="IPR008979">
    <property type="entry name" value="Galactose-bd-like_sf"/>
</dbReference>
<dbReference type="SMART" id="SM00321">
    <property type="entry name" value="WSC"/>
    <property type="match status" value="1"/>
</dbReference>
<evidence type="ECO:0000313" key="10">
    <source>
        <dbReference type="WBParaSite" id="maker-uti_cns_0011928-snap-gene-0.3-mRNA-1"/>
    </source>
</evidence>
<dbReference type="InterPro" id="IPR006585">
    <property type="entry name" value="FTP1"/>
</dbReference>
<evidence type="ECO:0000256" key="2">
    <source>
        <dbReference type="ARBA" id="ARBA00010147"/>
    </source>
</evidence>
<dbReference type="GO" id="GO:0001868">
    <property type="term" value="P:regulation of complement activation, lectin pathway"/>
    <property type="evidence" value="ECO:0007669"/>
    <property type="project" value="UniProtKB-ARBA"/>
</dbReference>
<comment type="subunit">
    <text evidence="3">Homotrimer.</text>
</comment>
<evidence type="ECO:0000256" key="4">
    <source>
        <dbReference type="ARBA" id="ARBA00022723"/>
    </source>
</evidence>
<accession>A0A1I8IEM4</accession>
<sequence length="466" mass="53730">LSCTSTYYLLRRLLLIKTQSKLAESPTGVAVKMVRKFCGSLALLLQLLLLVGQSQQFLKEDNMKQLSRSTMLKMIDGSDKEDRLYLERCTQSSQLESCQFAVDDDINQAPWSNECAFTTADMRPWFEARLENPSFVTRIQLFTVRNIEERGRDALRDFDLLVGDFTCARYRSYASFSNRTFSCDNIGEHIRVQSHLDHAVLVLCEVVVYGKVLHLSRADNGNTRLKVSRCAMSSVEKNNICERAIDNNLDQDLKKGACAYTEKEKRPWWEGRLEVPAIVRKLRVYNRADCCQSQLNTFEITVDGQLCFRYDADKMINVQDFECRRFGSRVRITIAMGKTDDNSHLPLCEVQLYGFPVVYLGAKKPSYIGCFPERRLKRDLETLAGLNRMSPDKCDRICSRMNKPFFGLQQGFQCWCGDHYGSYGREREKFCWMQCDGSTEYKCGAKMISSIFKVSKQEYEKSKPTR</sequence>
<reference evidence="10" key="1">
    <citation type="submission" date="2016-11" db="UniProtKB">
        <authorList>
            <consortium name="WormBaseParasite"/>
        </authorList>
    </citation>
    <scope>IDENTIFICATION</scope>
</reference>
<keyword evidence="4" id="KW-0479">Metal-binding</keyword>
<dbReference type="PANTHER" id="PTHR45713:SF6">
    <property type="entry name" value="F5_8 TYPE C DOMAIN-CONTAINING PROTEIN"/>
    <property type="match status" value="1"/>
</dbReference>
<keyword evidence="6" id="KW-0106">Calcium</keyword>
<dbReference type="SUPFAM" id="SSF49785">
    <property type="entry name" value="Galactose-binding domain-like"/>
    <property type="match status" value="2"/>
</dbReference>
<dbReference type="PANTHER" id="PTHR45713">
    <property type="entry name" value="FTP DOMAIN-CONTAINING PROTEIN"/>
    <property type="match status" value="1"/>
</dbReference>
<organism evidence="9 10">
    <name type="scientific">Macrostomum lignano</name>
    <dbReference type="NCBI Taxonomy" id="282301"/>
    <lineage>
        <taxon>Eukaryota</taxon>
        <taxon>Metazoa</taxon>
        <taxon>Spiralia</taxon>
        <taxon>Lophotrochozoa</taxon>
        <taxon>Platyhelminthes</taxon>
        <taxon>Rhabditophora</taxon>
        <taxon>Macrostomorpha</taxon>
        <taxon>Macrostomida</taxon>
        <taxon>Macrostomidae</taxon>
        <taxon>Macrostomum</taxon>
    </lineage>
</organism>
<dbReference type="PROSITE" id="PS51212">
    <property type="entry name" value="WSC"/>
    <property type="match status" value="1"/>
</dbReference>
<dbReference type="GO" id="GO:0042806">
    <property type="term" value="F:fucose binding"/>
    <property type="evidence" value="ECO:0007669"/>
    <property type="project" value="UniProtKB-ARBA"/>
</dbReference>
<evidence type="ECO:0000256" key="7">
    <source>
        <dbReference type="ARBA" id="ARBA00023157"/>
    </source>
</evidence>
<evidence type="ECO:0000259" key="8">
    <source>
        <dbReference type="PROSITE" id="PS51212"/>
    </source>
</evidence>
<evidence type="ECO:0000256" key="5">
    <source>
        <dbReference type="ARBA" id="ARBA00022734"/>
    </source>
</evidence>
<keyword evidence="5" id="KW-0430">Lectin</keyword>
<dbReference type="Pfam" id="PF22633">
    <property type="entry name" value="F5_F8_type_C_2"/>
    <property type="match status" value="1"/>
</dbReference>
<comment type="similarity">
    <text evidence="2">Belongs to the fucolectin family.</text>
</comment>
<name>A0A1I8IEM4_9PLAT</name>
<evidence type="ECO:0000313" key="9">
    <source>
        <dbReference type="Proteomes" id="UP000095280"/>
    </source>
</evidence>
<dbReference type="Pfam" id="PF01822">
    <property type="entry name" value="WSC"/>
    <property type="match status" value="1"/>
</dbReference>
<proteinExistence type="inferred from homology"/>
<dbReference type="GO" id="GO:0010185">
    <property type="term" value="P:regulation of cellular defense response"/>
    <property type="evidence" value="ECO:0007669"/>
    <property type="project" value="UniProtKB-ARBA"/>
</dbReference>
<evidence type="ECO:0000256" key="1">
    <source>
        <dbReference type="ARBA" id="ARBA00002219"/>
    </source>
</evidence>
<keyword evidence="7" id="KW-1015">Disulfide bond</keyword>
<dbReference type="Gene3D" id="2.60.120.260">
    <property type="entry name" value="Galactose-binding domain-like"/>
    <property type="match status" value="2"/>
</dbReference>